<dbReference type="InterPro" id="IPR007867">
    <property type="entry name" value="GMC_OxRtase_C"/>
</dbReference>
<dbReference type="SUPFAM" id="SSF54373">
    <property type="entry name" value="FAD-linked reductases, C-terminal domain"/>
    <property type="match status" value="1"/>
</dbReference>
<dbReference type="SUPFAM" id="SSF51905">
    <property type="entry name" value="FAD/NAD(P)-binding domain"/>
    <property type="match status" value="1"/>
</dbReference>
<dbReference type="Gene3D" id="3.30.560.10">
    <property type="entry name" value="Glucose Oxidase, domain 3"/>
    <property type="match status" value="1"/>
</dbReference>
<feature type="compositionally biased region" description="Low complexity" evidence="4">
    <location>
        <begin position="635"/>
        <end position="665"/>
    </location>
</feature>
<dbReference type="PROSITE" id="PS00624">
    <property type="entry name" value="GMC_OXRED_2"/>
    <property type="match status" value="1"/>
</dbReference>
<sequence>MHCRSFLLVLAAFTSACTASNHKRSTTDPTELLGKTFDFVIVGGGTAGLALAGRLAEWTNITVAVIEAGSNGTQYEDQITIPGMSYLNGLTGTQYDWAYTTTAQASAAGETRTWPRGKGLGGSSAINGGFWCRGSSAEYDAWNTLQNGASGAEDWGWDAMQASIKKAETFTPMSDANAATFSVTHDSDAHGSNGPIQASYSSYQFAHLSTWIPTMVAMGLPHVLDPANGTNVGVSFVPSIINPANGSRSDSNFGYIAPYARTNLVILTGYQVTKINWNSTTSGSAVAGGVSFAASASATEYTVNAAKEVIISGGSIGSPQVLQLSGVGPKSLITGFGIESVVDLPGVGANLQDHLSASLDMQATDNDTWAALKSQSLWDEQLAIWKENGTGMWTYWNEATAYPAIADLMGSDNSTWVSSLDVTTALSTSAQASSMDSTVEAGVKAQYAILSDWAASSSIGQVELIFNMLGSTASMIGIQFCIQHPFSRGYIHINSTSVFDYPEINPNYLSISYDLDVMRAALQYVRRIIATSPMSGMISSETSPGASKSADTDINSYIESSSVTEYHPIGTNSMLPLEYGGVVNTSLVVYGTANVRVVDVSIVPLHISAHTMATAYGVAERAADLIKATYGGGANTSTSGSTPDSSSSLPPLSSSSSNPDPAATTSELSTGAKVAIAAGSAVAAIAAIAALMVLRRRANRNRGVNSRAAVGRKEDHWYADDVPIEPRAPFMSDESRRHSAQSSADSFATGMHSDNQQHAQYGQVYYGYSAGSDATLAAQHDGPYAYAAQLGPEQYSVLHADAAASHTSYPPVSPILSATGQHVDLQQNAYAYAQPHDAYRPHSPGR</sequence>
<keyword evidence="5" id="KW-0472">Membrane</keyword>
<feature type="domain" description="Glucose-methanol-choline oxidoreductase N-terminal" evidence="8">
    <location>
        <begin position="314"/>
        <end position="328"/>
    </location>
</feature>
<evidence type="ECO:0000256" key="2">
    <source>
        <dbReference type="ARBA" id="ARBA00010790"/>
    </source>
</evidence>
<dbReference type="InterPro" id="IPR036188">
    <property type="entry name" value="FAD/NAD-bd_sf"/>
</dbReference>
<feature type="signal peptide" evidence="6">
    <location>
        <begin position="1"/>
        <end position="19"/>
    </location>
</feature>
<dbReference type="Pfam" id="PF00732">
    <property type="entry name" value="GMC_oxred_N"/>
    <property type="match status" value="1"/>
</dbReference>
<comment type="caution">
    <text evidence="9">The sequence shown here is derived from an EMBL/GenBank/DDBJ whole genome shotgun (WGS) entry which is preliminary data.</text>
</comment>
<keyword evidence="5" id="KW-1133">Transmembrane helix</keyword>
<feature type="chain" id="PRO_5042022051" description="Glucose-methanol-choline oxidoreductase N-terminal domain-containing protein" evidence="6">
    <location>
        <begin position="20"/>
        <end position="846"/>
    </location>
</feature>
<keyword evidence="3" id="KW-0285">Flavoprotein</keyword>
<feature type="transmembrane region" description="Helical" evidence="5">
    <location>
        <begin position="674"/>
        <end position="694"/>
    </location>
</feature>
<dbReference type="AlphaFoldDB" id="A0AAD6VA49"/>
<evidence type="ECO:0000313" key="10">
    <source>
        <dbReference type="Proteomes" id="UP001219525"/>
    </source>
</evidence>
<dbReference type="InterPro" id="IPR000172">
    <property type="entry name" value="GMC_OxRdtase_N"/>
</dbReference>
<reference evidence="9" key="1">
    <citation type="submission" date="2023-03" db="EMBL/GenBank/DDBJ databases">
        <title>Massive genome expansion in bonnet fungi (Mycena s.s.) driven by repeated elements and novel gene families across ecological guilds.</title>
        <authorList>
            <consortium name="Lawrence Berkeley National Laboratory"/>
            <person name="Harder C.B."/>
            <person name="Miyauchi S."/>
            <person name="Viragh M."/>
            <person name="Kuo A."/>
            <person name="Thoen E."/>
            <person name="Andreopoulos B."/>
            <person name="Lu D."/>
            <person name="Skrede I."/>
            <person name="Drula E."/>
            <person name="Henrissat B."/>
            <person name="Morin E."/>
            <person name="Kohler A."/>
            <person name="Barry K."/>
            <person name="LaButti K."/>
            <person name="Morin E."/>
            <person name="Salamov A."/>
            <person name="Lipzen A."/>
            <person name="Mereny Z."/>
            <person name="Hegedus B."/>
            <person name="Baldrian P."/>
            <person name="Stursova M."/>
            <person name="Weitz H."/>
            <person name="Taylor A."/>
            <person name="Grigoriev I.V."/>
            <person name="Nagy L.G."/>
            <person name="Martin F."/>
            <person name="Kauserud H."/>
        </authorList>
    </citation>
    <scope>NUCLEOTIDE SEQUENCE</scope>
    <source>
        <strain evidence="9">9144</strain>
    </source>
</reference>
<dbReference type="GO" id="GO:0016614">
    <property type="term" value="F:oxidoreductase activity, acting on CH-OH group of donors"/>
    <property type="evidence" value="ECO:0007669"/>
    <property type="project" value="InterPro"/>
</dbReference>
<evidence type="ECO:0000256" key="4">
    <source>
        <dbReference type="SAM" id="MobiDB-lite"/>
    </source>
</evidence>
<evidence type="ECO:0000256" key="5">
    <source>
        <dbReference type="SAM" id="Phobius"/>
    </source>
</evidence>
<evidence type="ECO:0000259" key="8">
    <source>
        <dbReference type="PROSITE" id="PS00624"/>
    </source>
</evidence>
<dbReference type="PANTHER" id="PTHR11552:SF218">
    <property type="entry name" value="GLUCOSE-METHANOL-CHOLINE OXIDOREDUCTASE N-TERMINAL DOMAIN-CONTAINING PROTEIN"/>
    <property type="match status" value="1"/>
</dbReference>
<protein>
    <recommendedName>
        <fullName evidence="7 8">Glucose-methanol-choline oxidoreductase N-terminal domain-containing protein</fullName>
    </recommendedName>
</protein>
<evidence type="ECO:0000259" key="7">
    <source>
        <dbReference type="PROSITE" id="PS00623"/>
    </source>
</evidence>
<dbReference type="PANTHER" id="PTHR11552">
    <property type="entry name" value="GLUCOSE-METHANOL-CHOLINE GMC OXIDOREDUCTASE"/>
    <property type="match status" value="1"/>
</dbReference>
<dbReference type="Gene3D" id="3.50.50.60">
    <property type="entry name" value="FAD/NAD(P)-binding domain"/>
    <property type="match status" value="1"/>
</dbReference>
<evidence type="ECO:0000313" key="9">
    <source>
        <dbReference type="EMBL" id="KAJ7206782.1"/>
    </source>
</evidence>
<comment type="similarity">
    <text evidence="2 3">Belongs to the GMC oxidoreductase family.</text>
</comment>
<dbReference type="Pfam" id="PF05199">
    <property type="entry name" value="GMC_oxred_C"/>
    <property type="match status" value="1"/>
</dbReference>
<evidence type="ECO:0000256" key="1">
    <source>
        <dbReference type="ARBA" id="ARBA00001974"/>
    </source>
</evidence>
<dbReference type="PROSITE" id="PS51257">
    <property type="entry name" value="PROKAR_LIPOPROTEIN"/>
    <property type="match status" value="1"/>
</dbReference>
<dbReference type="GO" id="GO:0050660">
    <property type="term" value="F:flavin adenine dinucleotide binding"/>
    <property type="evidence" value="ECO:0007669"/>
    <property type="project" value="InterPro"/>
</dbReference>
<keyword evidence="5" id="KW-0812">Transmembrane</keyword>
<gene>
    <name evidence="9" type="ORF">GGX14DRAFT_456830</name>
</gene>
<dbReference type="Proteomes" id="UP001219525">
    <property type="component" value="Unassembled WGS sequence"/>
</dbReference>
<keyword evidence="10" id="KW-1185">Reference proteome</keyword>
<name>A0AAD6VA49_9AGAR</name>
<organism evidence="9 10">
    <name type="scientific">Mycena pura</name>
    <dbReference type="NCBI Taxonomy" id="153505"/>
    <lineage>
        <taxon>Eukaryota</taxon>
        <taxon>Fungi</taxon>
        <taxon>Dikarya</taxon>
        <taxon>Basidiomycota</taxon>
        <taxon>Agaricomycotina</taxon>
        <taxon>Agaricomycetes</taxon>
        <taxon>Agaricomycetidae</taxon>
        <taxon>Agaricales</taxon>
        <taxon>Marasmiineae</taxon>
        <taxon>Mycenaceae</taxon>
        <taxon>Mycena</taxon>
    </lineage>
</organism>
<dbReference type="PROSITE" id="PS00623">
    <property type="entry name" value="GMC_OXRED_1"/>
    <property type="match status" value="1"/>
</dbReference>
<keyword evidence="6" id="KW-0732">Signal</keyword>
<comment type="cofactor">
    <cofactor evidence="1">
        <name>FAD</name>
        <dbReference type="ChEBI" id="CHEBI:57692"/>
    </cofactor>
</comment>
<proteinExistence type="inferred from homology"/>
<dbReference type="InterPro" id="IPR012132">
    <property type="entry name" value="GMC_OxRdtase"/>
</dbReference>
<keyword evidence="3" id="KW-0274">FAD</keyword>
<dbReference type="EMBL" id="JARJCW010000038">
    <property type="protein sequence ID" value="KAJ7206782.1"/>
    <property type="molecule type" value="Genomic_DNA"/>
</dbReference>
<evidence type="ECO:0000256" key="6">
    <source>
        <dbReference type="SAM" id="SignalP"/>
    </source>
</evidence>
<evidence type="ECO:0000256" key="3">
    <source>
        <dbReference type="RuleBase" id="RU003968"/>
    </source>
</evidence>
<feature type="region of interest" description="Disordered" evidence="4">
    <location>
        <begin position="633"/>
        <end position="665"/>
    </location>
</feature>
<feature type="domain" description="Glucose-methanol-choline oxidoreductase N-terminal" evidence="7">
    <location>
        <begin position="117"/>
        <end position="140"/>
    </location>
</feature>
<accession>A0AAD6VA49</accession>